<reference evidence="2" key="1">
    <citation type="journal article" date="2022" name="bioRxiv">
        <title>Sequencing and chromosome-scale assembly of the giantPleurodeles waltlgenome.</title>
        <authorList>
            <person name="Brown T."/>
            <person name="Elewa A."/>
            <person name="Iarovenko S."/>
            <person name="Subramanian E."/>
            <person name="Araus A.J."/>
            <person name="Petzold A."/>
            <person name="Susuki M."/>
            <person name="Suzuki K.-i.T."/>
            <person name="Hayashi T."/>
            <person name="Toyoda A."/>
            <person name="Oliveira C."/>
            <person name="Osipova E."/>
            <person name="Leigh N.D."/>
            <person name="Simon A."/>
            <person name="Yun M.H."/>
        </authorList>
    </citation>
    <scope>NUCLEOTIDE SEQUENCE</scope>
    <source>
        <strain evidence="2">20211129_DDA</strain>
        <tissue evidence="2">Liver</tissue>
    </source>
</reference>
<feature type="region of interest" description="Disordered" evidence="1">
    <location>
        <begin position="1"/>
        <end position="24"/>
    </location>
</feature>
<evidence type="ECO:0000256" key="1">
    <source>
        <dbReference type="SAM" id="MobiDB-lite"/>
    </source>
</evidence>
<evidence type="ECO:0000313" key="2">
    <source>
        <dbReference type="EMBL" id="KAJ1162593.1"/>
    </source>
</evidence>
<comment type="caution">
    <text evidence="2">The sequence shown here is derived from an EMBL/GenBank/DDBJ whole genome shotgun (WGS) entry which is preliminary data.</text>
</comment>
<gene>
    <name evidence="2" type="ORF">NDU88_003061</name>
</gene>
<feature type="region of interest" description="Disordered" evidence="1">
    <location>
        <begin position="63"/>
        <end position="94"/>
    </location>
</feature>
<dbReference type="AlphaFoldDB" id="A0AAV7SEW5"/>
<organism evidence="2 3">
    <name type="scientific">Pleurodeles waltl</name>
    <name type="common">Iberian ribbed newt</name>
    <dbReference type="NCBI Taxonomy" id="8319"/>
    <lineage>
        <taxon>Eukaryota</taxon>
        <taxon>Metazoa</taxon>
        <taxon>Chordata</taxon>
        <taxon>Craniata</taxon>
        <taxon>Vertebrata</taxon>
        <taxon>Euteleostomi</taxon>
        <taxon>Amphibia</taxon>
        <taxon>Batrachia</taxon>
        <taxon>Caudata</taxon>
        <taxon>Salamandroidea</taxon>
        <taxon>Salamandridae</taxon>
        <taxon>Pleurodelinae</taxon>
        <taxon>Pleurodeles</taxon>
    </lineage>
</organism>
<accession>A0AAV7SEW5</accession>
<proteinExistence type="predicted"/>
<dbReference type="Proteomes" id="UP001066276">
    <property type="component" value="Chromosome 4_2"/>
</dbReference>
<sequence length="94" mass="10001">MRREAPLARRRSSGVGGPPSALSRQALTAGPTQHLGRALHRVHACHSPQLLRPRILVGTARSNSVPLGGAAARSRGNLKRCSTAARASCERHRP</sequence>
<protein>
    <submittedName>
        <fullName evidence="2">Uncharacterized protein</fullName>
    </submittedName>
</protein>
<dbReference type="EMBL" id="JANPWB010000008">
    <property type="protein sequence ID" value="KAJ1162593.1"/>
    <property type="molecule type" value="Genomic_DNA"/>
</dbReference>
<name>A0AAV7SEW5_PLEWA</name>
<evidence type="ECO:0000313" key="3">
    <source>
        <dbReference type="Proteomes" id="UP001066276"/>
    </source>
</evidence>
<keyword evidence="3" id="KW-1185">Reference proteome</keyword>